<keyword evidence="5" id="KW-0812">Transmembrane</keyword>
<evidence type="ECO:0000256" key="6">
    <source>
        <dbReference type="ARBA" id="ARBA00022927"/>
    </source>
</evidence>
<evidence type="ECO:0000256" key="2">
    <source>
        <dbReference type="ARBA" id="ARBA00009055"/>
    </source>
</evidence>
<organism evidence="11 12">
    <name type="scientific">Coleofasciculus chthonoplastes PCC 7420</name>
    <dbReference type="NCBI Taxonomy" id="118168"/>
    <lineage>
        <taxon>Bacteria</taxon>
        <taxon>Bacillati</taxon>
        <taxon>Cyanobacteriota</taxon>
        <taxon>Cyanophyceae</taxon>
        <taxon>Coleofasciculales</taxon>
        <taxon>Coleofasciculaceae</taxon>
        <taxon>Coleofasciculus</taxon>
    </lineage>
</organism>
<dbReference type="InterPro" id="IPR051544">
    <property type="entry name" value="TPS_OM_transporter"/>
</dbReference>
<evidence type="ECO:0000256" key="8">
    <source>
        <dbReference type="ARBA" id="ARBA00023237"/>
    </source>
</evidence>
<comment type="similarity">
    <text evidence="2">Belongs to the TPS (TC 1.B.20) family.</text>
</comment>
<feature type="compositionally biased region" description="Low complexity" evidence="9">
    <location>
        <begin position="84"/>
        <end position="97"/>
    </location>
</feature>
<feature type="region of interest" description="Disordered" evidence="9">
    <location>
        <begin position="318"/>
        <end position="346"/>
    </location>
</feature>
<evidence type="ECO:0000256" key="5">
    <source>
        <dbReference type="ARBA" id="ARBA00022692"/>
    </source>
</evidence>
<dbReference type="InterPro" id="IPR013686">
    <property type="entry name" value="Polypept-transport_assoc_ShlB"/>
</dbReference>
<dbReference type="GO" id="GO:0046819">
    <property type="term" value="P:protein secretion by the type V secretion system"/>
    <property type="evidence" value="ECO:0007669"/>
    <property type="project" value="TreeGrafter"/>
</dbReference>
<dbReference type="STRING" id="118168.MC7420_6140"/>
<dbReference type="Pfam" id="PF08479">
    <property type="entry name" value="POTRA_2"/>
    <property type="match status" value="1"/>
</dbReference>
<name>B4VTS4_9CYAN</name>
<evidence type="ECO:0000256" key="3">
    <source>
        <dbReference type="ARBA" id="ARBA00022448"/>
    </source>
</evidence>
<evidence type="ECO:0000313" key="12">
    <source>
        <dbReference type="Proteomes" id="UP000003835"/>
    </source>
</evidence>
<dbReference type="PROSITE" id="PS51779">
    <property type="entry name" value="POTRA"/>
    <property type="match status" value="1"/>
</dbReference>
<dbReference type="PANTHER" id="PTHR34597">
    <property type="entry name" value="SLR1661 PROTEIN"/>
    <property type="match status" value="1"/>
</dbReference>
<feature type="region of interest" description="Disordered" evidence="9">
    <location>
        <begin position="207"/>
        <end position="305"/>
    </location>
</feature>
<keyword evidence="6" id="KW-0653">Protein transport</keyword>
<feature type="compositionally biased region" description="Polar residues" evidence="9">
    <location>
        <begin position="329"/>
        <end position="346"/>
    </location>
</feature>
<gene>
    <name evidence="11" type="ORF">MC7420_6140</name>
</gene>
<dbReference type="Pfam" id="PF03865">
    <property type="entry name" value="ShlB"/>
    <property type="match status" value="1"/>
</dbReference>
<keyword evidence="7" id="KW-0472">Membrane</keyword>
<feature type="compositionally biased region" description="Basic and acidic residues" evidence="9">
    <location>
        <begin position="251"/>
        <end position="269"/>
    </location>
</feature>
<feature type="compositionally biased region" description="Polar residues" evidence="9">
    <location>
        <begin position="207"/>
        <end position="223"/>
    </location>
</feature>
<feature type="region of interest" description="Disordered" evidence="9">
    <location>
        <begin position="29"/>
        <end position="113"/>
    </location>
</feature>
<proteinExistence type="inferred from homology"/>
<dbReference type="AlphaFoldDB" id="B4VTS4"/>
<evidence type="ECO:0000313" key="11">
    <source>
        <dbReference type="EMBL" id="EDX74662.1"/>
    </source>
</evidence>
<dbReference type="EMBL" id="DS989852">
    <property type="protein sequence ID" value="EDX74662.1"/>
    <property type="molecule type" value="Genomic_DNA"/>
</dbReference>
<comment type="subcellular location">
    <subcellularLocation>
        <location evidence="1">Cell outer membrane</location>
    </subcellularLocation>
</comment>
<accession>B4VTS4</accession>
<keyword evidence="8" id="KW-0998">Cell outer membrane</keyword>
<feature type="compositionally biased region" description="Basic and acidic residues" evidence="9">
    <location>
        <begin position="228"/>
        <end position="239"/>
    </location>
</feature>
<dbReference type="RefSeq" id="WP_006101993.1">
    <property type="nucleotide sequence ID" value="NZ_DS989852.1"/>
</dbReference>
<dbReference type="InterPro" id="IPR005565">
    <property type="entry name" value="Hemolysn_activator_HlyB_C"/>
</dbReference>
<dbReference type="GO" id="GO:0098046">
    <property type="term" value="C:type V protein secretion system complex"/>
    <property type="evidence" value="ECO:0007669"/>
    <property type="project" value="TreeGrafter"/>
</dbReference>
<evidence type="ECO:0000256" key="4">
    <source>
        <dbReference type="ARBA" id="ARBA00022452"/>
    </source>
</evidence>
<dbReference type="Proteomes" id="UP000003835">
    <property type="component" value="Unassembled WGS sequence"/>
</dbReference>
<dbReference type="Gene3D" id="3.10.20.310">
    <property type="entry name" value="membrane protein fhac"/>
    <property type="match status" value="1"/>
</dbReference>
<keyword evidence="3" id="KW-0813">Transport</keyword>
<feature type="domain" description="POTRA" evidence="10">
    <location>
        <begin position="394"/>
        <end position="469"/>
    </location>
</feature>
<evidence type="ECO:0000256" key="9">
    <source>
        <dbReference type="SAM" id="MobiDB-lite"/>
    </source>
</evidence>
<keyword evidence="4" id="KW-1134">Transmembrane beta strand</keyword>
<evidence type="ECO:0000256" key="1">
    <source>
        <dbReference type="ARBA" id="ARBA00004442"/>
    </source>
</evidence>
<reference evidence="11 12" key="1">
    <citation type="submission" date="2008-07" db="EMBL/GenBank/DDBJ databases">
        <authorList>
            <person name="Tandeau de Marsac N."/>
            <person name="Ferriera S."/>
            <person name="Johnson J."/>
            <person name="Kravitz S."/>
            <person name="Beeson K."/>
            <person name="Sutton G."/>
            <person name="Rogers Y.-H."/>
            <person name="Friedman R."/>
            <person name="Frazier M."/>
            <person name="Venter J.C."/>
        </authorList>
    </citation>
    <scope>NUCLEOTIDE SEQUENCE [LARGE SCALE GENOMIC DNA]</scope>
    <source>
        <strain evidence="11 12">PCC 7420</strain>
    </source>
</reference>
<dbReference type="Gene3D" id="2.40.160.50">
    <property type="entry name" value="membrane protein fhac: a member of the omp85/tpsb transporter family"/>
    <property type="match status" value="1"/>
</dbReference>
<sequence>MKWYLQLNVFVGLLSVLTGIGMATIAFGETPSKLTDPTSKGVMGGQVLSQETSEMGRVKGKSVKSPASRLKPTPSAATKPQSLKVKPTPSTSTSRKPTNLKPQAVKPQPLQPARLPIATLHDSGIHRSPRLERSSIVLHADRLRAILFDPIVVPGDILNPTQPDPTVFQTVNGSPFRHQLAHFQGGMANVTYHSHPQRLVIKPVSSNRDNHQASSLLDNSLTPDSPEVESKPGNVEETRIQVLDTSNLESHSSRHSESTPDDRPVRETQIHPSRLTAANRQAASLAPSQIHPARLQPENRQAGSLRVSPIQSVIGKVEQLPATPPETVNPRQRPQHSSIKVEEPNSTPRINVVEQSLSSPNPNQSPIVASSHDIRLIAANTKQNDDTSPEERQIQVQQINVTGSTIFGEAEFNPIIEPIAGNTVTLEELRSVADAISQLYLEQGYITSRAVLVEETLDTDVVEIRVIEGSLEAIQVEGTRRLNPSYVRSRVRLGADTPLNTGALEDQLRLLRVNPLFENVEASLRAGTGLGQSILVVRITEADPFEGSVGIDNYSPPSVGAERFKTNASYLNLTGIGDEISAQYNRTTAGGAYTWDFNYRAPINAMNGTVQLRASFNENEVIQDELREFGIQGESDLYEINYRQPLIRTPRRELALSLGFTHQDGQTFTVFGPTPFGIGPDEEGISRTSVIKFGQEYTLRQTSGAWAFRSLFSFGTGLFDATENSDVNEDHPDGQFVSWLAQIQRVQIINPDNFLIIQADLQLAFDSLLPAQQFVIGGGQSVRGYRQNIRAGDNGFRISVEDRMTLERDESGVATFVLAPFFDVGYVWNRGTNPNELVDQTFIAGLGLGILWEPLPNLNLRLDYGLPLVDLDDRGENAQDDGFYFSVNYNF</sequence>
<dbReference type="PANTHER" id="PTHR34597:SF3">
    <property type="entry name" value="OUTER MEMBRANE TRANSPORTER CDIB"/>
    <property type="match status" value="1"/>
</dbReference>
<evidence type="ECO:0000256" key="7">
    <source>
        <dbReference type="ARBA" id="ARBA00023136"/>
    </source>
</evidence>
<evidence type="ECO:0000259" key="10">
    <source>
        <dbReference type="PROSITE" id="PS51779"/>
    </source>
</evidence>
<dbReference type="HOGENOM" id="CLU_324097_0_0_3"/>
<dbReference type="GO" id="GO:0008320">
    <property type="term" value="F:protein transmembrane transporter activity"/>
    <property type="evidence" value="ECO:0007669"/>
    <property type="project" value="TreeGrafter"/>
</dbReference>
<protein>
    <submittedName>
        <fullName evidence="11">Outer membrane protein, OMP85 family, putative</fullName>
    </submittedName>
</protein>
<dbReference type="InterPro" id="IPR034746">
    <property type="entry name" value="POTRA"/>
</dbReference>
<dbReference type="GO" id="GO:0009279">
    <property type="term" value="C:cell outer membrane"/>
    <property type="evidence" value="ECO:0007669"/>
    <property type="project" value="UniProtKB-SubCell"/>
</dbReference>
<dbReference type="eggNOG" id="COG2831">
    <property type="taxonomic scope" value="Bacteria"/>
</dbReference>
<keyword evidence="12" id="KW-1185">Reference proteome</keyword>